<gene>
    <name evidence="4" type="ORF">MNOR_LOCUS30845</name>
</gene>
<dbReference type="PROSITE" id="PS50088">
    <property type="entry name" value="ANK_REPEAT"/>
    <property type="match status" value="2"/>
</dbReference>
<comment type="caution">
    <text evidence="4">The sequence shown here is derived from an EMBL/GenBank/DDBJ whole genome shotgun (WGS) entry which is preliminary data.</text>
</comment>
<sequence>MVKSLNNSNSGKFQDQILSILQKTKHLWNLIFTHQIYHNVSWYNICRKTKCNGNIVIEGETPLFMACAKGHLILVQALIKRRANREMANSKGLTPLHVACSKCKLPIIQELLAAGVKIDAQTNNDT</sequence>
<evidence type="ECO:0000256" key="1">
    <source>
        <dbReference type="ARBA" id="ARBA00022737"/>
    </source>
</evidence>
<evidence type="ECO:0000256" key="3">
    <source>
        <dbReference type="PROSITE-ProRule" id="PRU00023"/>
    </source>
</evidence>
<organism evidence="4 5">
    <name type="scientific">Meganyctiphanes norvegica</name>
    <name type="common">Northern krill</name>
    <name type="synonym">Thysanopoda norvegica</name>
    <dbReference type="NCBI Taxonomy" id="48144"/>
    <lineage>
        <taxon>Eukaryota</taxon>
        <taxon>Metazoa</taxon>
        <taxon>Ecdysozoa</taxon>
        <taxon>Arthropoda</taxon>
        <taxon>Crustacea</taxon>
        <taxon>Multicrustacea</taxon>
        <taxon>Malacostraca</taxon>
        <taxon>Eumalacostraca</taxon>
        <taxon>Eucarida</taxon>
        <taxon>Euphausiacea</taxon>
        <taxon>Euphausiidae</taxon>
        <taxon>Meganyctiphanes</taxon>
    </lineage>
</organism>
<feature type="non-terminal residue" evidence="4">
    <location>
        <position position="126"/>
    </location>
</feature>
<dbReference type="AlphaFoldDB" id="A0AAV2RY80"/>
<dbReference type="EMBL" id="CAXKWB010038519">
    <property type="protein sequence ID" value="CAL4151814.1"/>
    <property type="molecule type" value="Genomic_DNA"/>
</dbReference>
<dbReference type="SMART" id="SM00248">
    <property type="entry name" value="ANK"/>
    <property type="match status" value="2"/>
</dbReference>
<dbReference type="InterPro" id="IPR002110">
    <property type="entry name" value="Ankyrin_rpt"/>
</dbReference>
<reference evidence="4 5" key="1">
    <citation type="submission" date="2024-05" db="EMBL/GenBank/DDBJ databases">
        <authorList>
            <person name="Wallberg A."/>
        </authorList>
    </citation>
    <scope>NUCLEOTIDE SEQUENCE [LARGE SCALE GENOMIC DNA]</scope>
</reference>
<dbReference type="SUPFAM" id="SSF48403">
    <property type="entry name" value="Ankyrin repeat"/>
    <property type="match status" value="1"/>
</dbReference>
<accession>A0AAV2RY80</accession>
<proteinExistence type="predicted"/>
<keyword evidence="1" id="KW-0677">Repeat</keyword>
<protein>
    <submittedName>
        <fullName evidence="4">Uncharacterized protein</fullName>
    </submittedName>
</protein>
<dbReference type="PANTHER" id="PTHR24198">
    <property type="entry name" value="ANKYRIN REPEAT AND PROTEIN KINASE DOMAIN-CONTAINING PROTEIN"/>
    <property type="match status" value="1"/>
</dbReference>
<evidence type="ECO:0000256" key="2">
    <source>
        <dbReference type="ARBA" id="ARBA00023043"/>
    </source>
</evidence>
<dbReference type="PROSITE" id="PS50297">
    <property type="entry name" value="ANK_REP_REGION"/>
    <property type="match status" value="2"/>
</dbReference>
<dbReference type="Pfam" id="PF12796">
    <property type="entry name" value="Ank_2"/>
    <property type="match status" value="1"/>
</dbReference>
<dbReference type="PANTHER" id="PTHR24198:SF165">
    <property type="entry name" value="ANKYRIN REPEAT-CONTAINING PROTEIN-RELATED"/>
    <property type="match status" value="1"/>
</dbReference>
<name>A0AAV2RY80_MEGNR</name>
<feature type="repeat" description="ANK" evidence="3">
    <location>
        <begin position="91"/>
        <end position="123"/>
    </location>
</feature>
<keyword evidence="5" id="KW-1185">Reference proteome</keyword>
<evidence type="ECO:0000313" key="5">
    <source>
        <dbReference type="Proteomes" id="UP001497623"/>
    </source>
</evidence>
<dbReference type="Proteomes" id="UP001497623">
    <property type="component" value="Unassembled WGS sequence"/>
</dbReference>
<feature type="repeat" description="ANK" evidence="3">
    <location>
        <begin position="58"/>
        <end position="90"/>
    </location>
</feature>
<evidence type="ECO:0000313" key="4">
    <source>
        <dbReference type="EMBL" id="CAL4151814.1"/>
    </source>
</evidence>
<keyword evidence="2 3" id="KW-0040">ANK repeat</keyword>
<dbReference type="InterPro" id="IPR036770">
    <property type="entry name" value="Ankyrin_rpt-contain_sf"/>
</dbReference>
<dbReference type="Gene3D" id="1.25.40.20">
    <property type="entry name" value="Ankyrin repeat-containing domain"/>
    <property type="match status" value="1"/>
</dbReference>